<gene>
    <name evidence="1" type="ORF">C8J28_11087</name>
</gene>
<sequence length="72" mass="7721">MQPGLDILRLLRHKAAVAGGPSALPKRNLQHSGTLQPQSMFLSSGNLIRLDRGNCAITEALRPVASGPLHDR</sequence>
<dbReference type="EMBL" id="QAOT01000010">
    <property type="protein sequence ID" value="PTR17963.1"/>
    <property type="molecule type" value="Genomic_DNA"/>
</dbReference>
<keyword evidence="2" id="KW-1185">Reference proteome</keyword>
<reference evidence="1 2" key="1">
    <citation type="submission" date="2018-04" db="EMBL/GenBank/DDBJ databases">
        <title>Genomic Encyclopedia of Type Strains, Phase III (KMG-III): the genomes of soil and plant-associated and newly described type strains.</title>
        <authorList>
            <person name="Whitman W."/>
        </authorList>
    </citation>
    <scope>NUCLEOTIDE SEQUENCE [LARGE SCALE GENOMIC DNA]</scope>
    <source>
        <strain evidence="1 2">KA25</strain>
    </source>
</reference>
<protein>
    <submittedName>
        <fullName evidence="1">Uncharacterized protein</fullName>
    </submittedName>
</protein>
<evidence type="ECO:0000313" key="1">
    <source>
        <dbReference type="EMBL" id="PTR17963.1"/>
    </source>
</evidence>
<comment type="caution">
    <text evidence="1">The sequence shown here is derived from an EMBL/GenBank/DDBJ whole genome shotgun (WGS) entry which is preliminary data.</text>
</comment>
<evidence type="ECO:0000313" key="2">
    <source>
        <dbReference type="Proteomes" id="UP000244060"/>
    </source>
</evidence>
<accession>A0A2T5K6B8</accession>
<organism evidence="1 2">
    <name type="scientific">Cereibacter azotoformans</name>
    <dbReference type="NCBI Taxonomy" id="43057"/>
    <lineage>
        <taxon>Bacteria</taxon>
        <taxon>Pseudomonadati</taxon>
        <taxon>Pseudomonadota</taxon>
        <taxon>Alphaproteobacteria</taxon>
        <taxon>Rhodobacterales</taxon>
        <taxon>Paracoccaceae</taxon>
        <taxon>Cereibacter</taxon>
    </lineage>
</organism>
<name>A0A2T5K6B8_9RHOB</name>
<dbReference type="AlphaFoldDB" id="A0A2T5K6B8"/>
<proteinExistence type="predicted"/>
<dbReference type="Proteomes" id="UP000244060">
    <property type="component" value="Unassembled WGS sequence"/>
</dbReference>